<organism evidence="1 2">
    <name type="scientific">Aureococcus anophagefferens</name>
    <name type="common">Harmful bloom alga</name>
    <dbReference type="NCBI Taxonomy" id="44056"/>
    <lineage>
        <taxon>Eukaryota</taxon>
        <taxon>Sar</taxon>
        <taxon>Stramenopiles</taxon>
        <taxon>Ochrophyta</taxon>
        <taxon>Pelagophyceae</taxon>
        <taxon>Pelagomonadales</taxon>
        <taxon>Pelagomonadaceae</taxon>
        <taxon>Aureococcus</taxon>
    </lineage>
</organism>
<protein>
    <submittedName>
        <fullName evidence="1">Uncharacterized protein</fullName>
    </submittedName>
</protein>
<dbReference type="Proteomes" id="UP001363151">
    <property type="component" value="Unassembled WGS sequence"/>
</dbReference>
<gene>
    <name evidence="1" type="ORF">SO694_0002110</name>
</gene>
<accession>A0ABR1FUA8</accession>
<proteinExistence type="predicted"/>
<keyword evidence="2" id="KW-1185">Reference proteome</keyword>
<reference evidence="1 2" key="1">
    <citation type="submission" date="2024-03" db="EMBL/GenBank/DDBJ databases">
        <title>Aureococcus anophagefferens CCMP1851 and Kratosvirus quantuckense: Draft genome of a second virus-susceptible host strain in the model system.</title>
        <authorList>
            <person name="Chase E."/>
            <person name="Truchon A.R."/>
            <person name="Schepens W."/>
            <person name="Wilhelm S.W."/>
        </authorList>
    </citation>
    <scope>NUCLEOTIDE SEQUENCE [LARGE SCALE GENOMIC DNA]</scope>
    <source>
        <strain evidence="1 2">CCMP1851</strain>
    </source>
</reference>
<name>A0ABR1FUA8_AURAN</name>
<dbReference type="EMBL" id="JBBJCI010000228">
    <property type="protein sequence ID" value="KAK7238696.1"/>
    <property type="molecule type" value="Genomic_DNA"/>
</dbReference>
<sequence length="822" mass="91772">MHAYANTGNLVDFFRYLQSLAYSSKAHVMAIVSSDTFSLSLRDVIYRYQSSAINGLWFEMLMMAANGADHGRVADAADLDWIMFVCVLILQSLSINKFTSPTVISLCKAAKVPLSGEGAKSREGLQCWKHTIELVICLVDIHSRCITDCACSYSAAEHYITAGKILETYVDITLEPRLPSRNVMIGAARLRQIIIGALGSPAISVGAVRALVEIIFITAKLDQDSMRSSFESSTSKRIFFTPDILPKQACALLEWLLDGELDHARQIVFHDASFYEQAAIGNMVPTAALRVLCRSLYQMAPAHVLDLNESEALADMLAASFWNSSVDDKRDVNINTTALPSAAAKIATVVSRVRCMPQGFISQSAWRTWLPSCISVVLSKSWLADELLSVATTMQNLCAFGFATALDFRERKLAPYLFSWATLVSSLGCRKFMREYSALFYDDISWFLTTCTKVPVSSAFMWPELGRNHVVNRAVTVHLLQADEFSLHEVIDTSRCQSETKQDCHGTRPNFINHSDTSLKETNECSLYCRLFRRFSTVNTALFLRPHSEMRLLKCQACQRLLSKSCTIRKDGFMLRVIRSIHLVSRLCRPSHEALQVASLCATHSLRFSLSRNLDLTCLMISSLSSISDSFASSNKIPLAFCTLHKHLTTKHTDMRFARHTCIISIGAANHSTCSFEKRMTTGVSISRNSMAHQFGAAVFPSSLICQMIDWHAKCVCEAAPLALSFWRSWLRFVVHSGKQSITRAQHHSLTVTTQLCQRWVANRQVNPYGSAIFIDSLGNSVESMSPGLSFDKIFGGEKSALEICLFRREQAQLKLSDHKSW</sequence>
<evidence type="ECO:0000313" key="2">
    <source>
        <dbReference type="Proteomes" id="UP001363151"/>
    </source>
</evidence>
<comment type="caution">
    <text evidence="1">The sequence shown here is derived from an EMBL/GenBank/DDBJ whole genome shotgun (WGS) entry which is preliminary data.</text>
</comment>
<evidence type="ECO:0000313" key="1">
    <source>
        <dbReference type="EMBL" id="KAK7238696.1"/>
    </source>
</evidence>